<proteinExistence type="predicted"/>
<organism evidence="1">
    <name type="scientific">Candidatus Kentrum sp. TC</name>
    <dbReference type="NCBI Taxonomy" id="2126339"/>
    <lineage>
        <taxon>Bacteria</taxon>
        <taxon>Pseudomonadati</taxon>
        <taxon>Pseudomonadota</taxon>
        <taxon>Gammaproteobacteria</taxon>
        <taxon>Candidatus Kentrum</taxon>
    </lineage>
</organism>
<evidence type="ECO:0000313" key="1">
    <source>
        <dbReference type="EMBL" id="VFK42487.1"/>
    </source>
</evidence>
<dbReference type="EMBL" id="CAADFT010000019">
    <property type="protein sequence ID" value="VFK42487.1"/>
    <property type="molecule type" value="Genomic_DNA"/>
</dbReference>
<reference evidence="1" key="1">
    <citation type="submission" date="2019-02" db="EMBL/GenBank/DDBJ databases">
        <authorList>
            <person name="Gruber-Vodicka R. H."/>
            <person name="Seah K. B. B."/>
        </authorList>
    </citation>
    <scope>NUCLEOTIDE SEQUENCE</scope>
    <source>
        <strain evidence="1">BECK_BZ125</strain>
        <strain evidence="2">BECK_BZ126</strain>
    </source>
</reference>
<dbReference type="AlphaFoldDB" id="A0A450YLQ5"/>
<protein>
    <submittedName>
        <fullName evidence="1">Uncharacterized protein</fullName>
    </submittedName>
</protein>
<name>A0A450YLQ5_9GAMM</name>
<sequence>MRVASEDFSRKVEVEDRFIRMLNGLARDRREQGRKWEEHLREWREQREEDR</sequence>
<accession>A0A450YLQ5</accession>
<gene>
    <name evidence="1" type="ORF">BECKTC1821E_GA0114239_101912</name>
    <name evidence="2" type="ORF">BECKTC1821F_GA0114240_101312</name>
</gene>
<dbReference type="EMBL" id="CAADFW010000013">
    <property type="protein sequence ID" value="VFK56907.1"/>
    <property type="molecule type" value="Genomic_DNA"/>
</dbReference>
<evidence type="ECO:0000313" key="2">
    <source>
        <dbReference type="EMBL" id="VFK56907.1"/>
    </source>
</evidence>